<dbReference type="EMBL" id="JANRMS010000058">
    <property type="protein sequence ID" value="KAJ3548083.1"/>
    <property type="molecule type" value="Genomic_DNA"/>
</dbReference>
<keyword evidence="2" id="KW-1185">Reference proteome</keyword>
<gene>
    <name evidence="1" type="ORF">NM208_g1180</name>
</gene>
<protein>
    <submittedName>
        <fullName evidence="1">Uncharacterized protein</fullName>
    </submittedName>
</protein>
<organism evidence="1 2">
    <name type="scientific">Fusarium decemcellulare</name>
    <dbReference type="NCBI Taxonomy" id="57161"/>
    <lineage>
        <taxon>Eukaryota</taxon>
        <taxon>Fungi</taxon>
        <taxon>Dikarya</taxon>
        <taxon>Ascomycota</taxon>
        <taxon>Pezizomycotina</taxon>
        <taxon>Sordariomycetes</taxon>
        <taxon>Hypocreomycetidae</taxon>
        <taxon>Hypocreales</taxon>
        <taxon>Nectriaceae</taxon>
        <taxon>Fusarium</taxon>
        <taxon>Fusarium decemcellulare species complex</taxon>
    </lineage>
</organism>
<dbReference type="Proteomes" id="UP001148629">
    <property type="component" value="Unassembled WGS sequence"/>
</dbReference>
<accession>A0ACC1SXK8</accession>
<proteinExistence type="predicted"/>
<reference evidence="1" key="1">
    <citation type="submission" date="2022-08" db="EMBL/GenBank/DDBJ databases">
        <title>Genome Sequence of Fusarium decemcellulare.</title>
        <authorList>
            <person name="Buettner E."/>
        </authorList>
    </citation>
    <scope>NUCLEOTIDE SEQUENCE</scope>
    <source>
        <strain evidence="1">Babe19</strain>
    </source>
</reference>
<evidence type="ECO:0000313" key="2">
    <source>
        <dbReference type="Proteomes" id="UP001148629"/>
    </source>
</evidence>
<name>A0ACC1SXK8_9HYPO</name>
<evidence type="ECO:0000313" key="1">
    <source>
        <dbReference type="EMBL" id="KAJ3548083.1"/>
    </source>
</evidence>
<sequence length="554" mass="62707">MQDAPVSRDHDKAHDFSEEFESEQSGEGRHWDEPAQDLTAISPSDDINAIGLAADKHQHSYLGITSISTVLRAIFRLRPVARDYVSRQLKQWPEVQDDQAFSLTAPDIPLASDPIREQRYVGFYFEHIHAITPLLQEDSFRTTFDAGTRQTRSWLALRNMVLTLGSIASGSNSVHTQYYRQARQFLDLDSLGSGNLETLQALCLLGGYYLHYRNSPNMAYAILGAAQRLAIALGLHRESLGCTGQKDAEMSQRNAIQIETRRRTWWSLYCLDTWASMTLGRPTCGRWDTSTMNTLLPTELEPGDYFAVSLRASCHFCHICNRLQHRVAQSTRITTEEARTLDDELQDWHKSLPSVLRGTSYTPPRITVACEFLQNRYHNARLILSRCFLVYMAHENTRSQSTAQNEVKMVDKCRDIAAEAINFIALHWAPNHIQVWSSAWYLFQACTVPLLSIAVEISINPDSVESDTVTACRANLNRALGTLADMKPWMRTSDRTPDIVSILFQALSQKADGMMDILSVTEGESHLFGWADEPLTEIDWNAVLLDEDLVQTLF</sequence>
<comment type="caution">
    <text evidence="1">The sequence shown here is derived from an EMBL/GenBank/DDBJ whole genome shotgun (WGS) entry which is preliminary data.</text>
</comment>